<dbReference type="AlphaFoldDB" id="A0A418IJ57"/>
<dbReference type="Gene3D" id="3.40.1410.10">
    <property type="entry name" value="Chorismate lyase-like"/>
    <property type="match status" value="1"/>
</dbReference>
<evidence type="ECO:0000256" key="2">
    <source>
        <dbReference type="ARBA" id="ARBA00023125"/>
    </source>
</evidence>
<protein>
    <recommendedName>
        <fullName evidence="4">Trehalose operon repressor</fullName>
    </recommendedName>
</protein>
<dbReference type="CDD" id="cd07377">
    <property type="entry name" value="WHTH_GntR"/>
    <property type="match status" value="1"/>
</dbReference>
<dbReference type="InterPro" id="IPR036390">
    <property type="entry name" value="WH_DNA-bd_sf"/>
</dbReference>
<dbReference type="InterPro" id="IPR050679">
    <property type="entry name" value="Bact_HTH_transcr_reg"/>
</dbReference>
<dbReference type="PRINTS" id="PR00035">
    <property type="entry name" value="HTHGNTR"/>
</dbReference>
<keyword evidence="7" id="KW-1185">Reference proteome</keyword>
<accession>A0A418IJ57</accession>
<dbReference type="PANTHER" id="PTHR44846">
    <property type="entry name" value="MANNOSYL-D-GLYCERATE TRANSPORT/METABOLISM SYSTEM REPRESSOR MNGR-RELATED"/>
    <property type="match status" value="1"/>
</dbReference>
<keyword evidence="3" id="KW-0804">Transcription</keyword>
<evidence type="ECO:0000313" key="6">
    <source>
        <dbReference type="EMBL" id="RIN03040.1"/>
    </source>
</evidence>
<comment type="caution">
    <text evidence="6">The sequence shown here is derived from an EMBL/GenBank/DDBJ whole genome shotgun (WGS) entry which is preliminary data.</text>
</comment>
<dbReference type="OrthoDB" id="9816541at2"/>
<dbReference type="InterPro" id="IPR036388">
    <property type="entry name" value="WH-like_DNA-bd_sf"/>
</dbReference>
<evidence type="ECO:0000256" key="3">
    <source>
        <dbReference type="ARBA" id="ARBA00023163"/>
    </source>
</evidence>
<dbReference type="NCBIfam" id="TIGR02404">
    <property type="entry name" value="trehalos_R_Bsub"/>
    <property type="match status" value="1"/>
</dbReference>
<dbReference type="SMART" id="SM00866">
    <property type="entry name" value="UTRA"/>
    <property type="match status" value="1"/>
</dbReference>
<dbReference type="GO" id="GO:0003677">
    <property type="term" value="F:DNA binding"/>
    <property type="evidence" value="ECO:0007669"/>
    <property type="project" value="UniProtKB-UniRule"/>
</dbReference>
<sequence>MTQKKFITIYETLRTDIIESRISYGTQLPSEYELVEAYDASRETVRKALNLLVRDGMIQKIRGKGSVVIYQGLTEFPLADLTSFREVQQGLGLQHETEVKVLEKIPAGDVPRVKEALNISQSKVLWHVIRTRKINDRVKIIDEDYLIEAIVPGLTFEIAKTSLYEYVENVLGLDISYSNKAITFEAFGDLEYEMFGNVSPAYTATVRGIVHLKDTTQFQYNISRHLATEFKFKDFSRRHKI</sequence>
<dbReference type="GO" id="GO:0003700">
    <property type="term" value="F:DNA-binding transcription factor activity"/>
    <property type="evidence" value="ECO:0007669"/>
    <property type="project" value="UniProtKB-UniRule"/>
</dbReference>
<reference evidence="6 7" key="1">
    <citation type="journal article" date="2016" name="Front. Microbiol.">
        <title>Comprehensive Phylogenetic Analysis of Bovine Non-aureus Staphylococci Species Based on Whole-Genome Sequencing.</title>
        <authorList>
            <person name="Naushad S."/>
            <person name="Barkema H.W."/>
            <person name="Luby C."/>
            <person name="Condas L.A."/>
            <person name="Nobrega D.B."/>
            <person name="Carson D.A."/>
            <person name="De Buck J."/>
        </authorList>
    </citation>
    <scope>NUCLEOTIDE SEQUENCE [LARGE SCALE GENOMIC DNA]</scope>
    <source>
        <strain evidence="6 7">SNUC 4554</strain>
    </source>
</reference>
<evidence type="ECO:0000313" key="7">
    <source>
        <dbReference type="Proteomes" id="UP000286317"/>
    </source>
</evidence>
<gene>
    <name evidence="6" type="primary">treR</name>
    <name evidence="6" type="ORF">BU112_00940</name>
</gene>
<dbReference type="SUPFAM" id="SSF46785">
    <property type="entry name" value="Winged helix' DNA-binding domain"/>
    <property type="match status" value="1"/>
</dbReference>
<dbReference type="PROSITE" id="PS50949">
    <property type="entry name" value="HTH_GNTR"/>
    <property type="match status" value="1"/>
</dbReference>
<proteinExistence type="predicted"/>
<keyword evidence="2" id="KW-0238">DNA-binding</keyword>
<dbReference type="PANTHER" id="PTHR44846:SF12">
    <property type="entry name" value="HTH-TYPE TRANSCRIPTIONAL REGULATOR TRER"/>
    <property type="match status" value="1"/>
</dbReference>
<evidence type="ECO:0000256" key="4">
    <source>
        <dbReference type="NCBIfam" id="TIGR02404"/>
    </source>
</evidence>
<dbReference type="Proteomes" id="UP000286317">
    <property type="component" value="Unassembled WGS sequence"/>
</dbReference>
<dbReference type="Pfam" id="PF00392">
    <property type="entry name" value="GntR"/>
    <property type="match status" value="1"/>
</dbReference>
<dbReference type="SMART" id="SM00345">
    <property type="entry name" value="HTH_GNTR"/>
    <property type="match status" value="1"/>
</dbReference>
<dbReference type="Pfam" id="PF07702">
    <property type="entry name" value="UTRA"/>
    <property type="match status" value="1"/>
</dbReference>
<dbReference type="InterPro" id="IPR011663">
    <property type="entry name" value="UTRA"/>
</dbReference>
<organism evidence="6 7">
    <name type="scientific">Staphylococcus shinii</name>
    <dbReference type="NCBI Taxonomy" id="2912228"/>
    <lineage>
        <taxon>Bacteria</taxon>
        <taxon>Bacillati</taxon>
        <taxon>Bacillota</taxon>
        <taxon>Bacilli</taxon>
        <taxon>Bacillales</taxon>
        <taxon>Staphylococcaceae</taxon>
        <taxon>Staphylococcus</taxon>
    </lineage>
</organism>
<dbReference type="SUPFAM" id="SSF64288">
    <property type="entry name" value="Chorismate lyase-like"/>
    <property type="match status" value="1"/>
</dbReference>
<dbReference type="EMBL" id="QXUF01000003">
    <property type="protein sequence ID" value="RIN03040.1"/>
    <property type="molecule type" value="Genomic_DNA"/>
</dbReference>
<dbReference type="InterPro" id="IPR028978">
    <property type="entry name" value="Chorismate_lyase_/UTRA_dom_sf"/>
</dbReference>
<evidence type="ECO:0000256" key="1">
    <source>
        <dbReference type="ARBA" id="ARBA00023015"/>
    </source>
</evidence>
<dbReference type="InterPro" id="IPR012770">
    <property type="entry name" value="TreR"/>
</dbReference>
<dbReference type="RefSeq" id="WP_119585757.1">
    <property type="nucleotide sequence ID" value="NZ_CP150685.1"/>
</dbReference>
<dbReference type="InterPro" id="IPR000524">
    <property type="entry name" value="Tscrpt_reg_HTH_GntR"/>
</dbReference>
<keyword evidence="1" id="KW-0805">Transcription regulation</keyword>
<feature type="domain" description="HTH gntR-type" evidence="5">
    <location>
        <begin position="3"/>
        <end position="71"/>
    </location>
</feature>
<dbReference type="Gene3D" id="1.10.10.10">
    <property type="entry name" value="Winged helix-like DNA-binding domain superfamily/Winged helix DNA-binding domain"/>
    <property type="match status" value="1"/>
</dbReference>
<name>A0A418IJ57_9STAP</name>
<dbReference type="GO" id="GO:0045892">
    <property type="term" value="P:negative regulation of DNA-templated transcription"/>
    <property type="evidence" value="ECO:0007669"/>
    <property type="project" value="TreeGrafter"/>
</dbReference>
<evidence type="ECO:0000259" key="5">
    <source>
        <dbReference type="PROSITE" id="PS50949"/>
    </source>
</evidence>